<evidence type="ECO:0000313" key="7">
    <source>
        <dbReference type="EMBL" id="XCC57229.1"/>
    </source>
</evidence>
<gene>
    <name evidence="7" type="primary">bchZ</name>
    <name evidence="7" type="ORF">NKE59_06955</name>
</gene>
<dbReference type="PANTHER" id="PTHR33712">
    <property type="entry name" value="LIGHT-INDEPENDENT PROTOCHLOROPHYLLIDE REDUCTASE SUBUNIT B"/>
    <property type="match status" value="1"/>
</dbReference>
<reference evidence="7" key="1">
    <citation type="submission" date="2022-06" db="EMBL/GenBank/DDBJ databases">
        <title>New Polynucleobacter species.</title>
        <authorList>
            <person name="Hahn M.W."/>
        </authorList>
    </citation>
    <scope>NUCLEOTIDE SEQUENCE</scope>
    <source>
        <strain evidence="7">UK-FUSCHL-C3</strain>
    </source>
</reference>
<keyword evidence="4" id="KW-0149">Chlorophyll biosynthesis</keyword>
<dbReference type="InterPro" id="IPR000510">
    <property type="entry name" value="Nase/OxRdtase_comp1"/>
</dbReference>
<dbReference type="SUPFAM" id="SSF53807">
    <property type="entry name" value="Helical backbone' metal receptor"/>
    <property type="match status" value="1"/>
</dbReference>
<dbReference type="GO" id="GO:0016730">
    <property type="term" value="F:oxidoreductase activity, acting on iron-sulfur proteins as donors"/>
    <property type="evidence" value="ECO:0007669"/>
    <property type="project" value="InterPro"/>
</dbReference>
<name>A0AAU8A0P4_9BURK</name>
<keyword evidence="3 7" id="KW-0560">Oxidoreductase</keyword>
<dbReference type="Pfam" id="PF00148">
    <property type="entry name" value="Oxidored_nitro"/>
    <property type="match status" value="1"/>
</dbReference>
<dbReference type="InterPro" id="IPR010244">
    <property type="entry name" value="BchZ"/>
</dbReference>
<dbReference type="AlphaFoldDB" id="A0AAU8A0P4"/>
<proteinExistence type="predicted"/>
<evidence type="ECO:0000256" key="5">
    <source>
        <dbReference type="ARBA" id="ARBA00023181"/>
    </source>
</evidence>
<evidence type="ECO:0000256" key="2">
    <source>
        <dbReference type="ARBA" id="ARBA00022531"/>
    </source>
</evidence>
<accession>A0AAU8A0P4</accession>
<dbReference type="EMBL" id="CP099959">
    <property type="protein sequence ID" value="XCC57229.1"/>
    <property type="molecule type" value="Genomic_DNA"/>
</dbReference>
<keyword evidence="2" id="KW-0602">Photosynthesis</keyword>
<organism evidence="7">
    <name type="scientific">Polynucleobacter sp. UK-FUSCHL-C3</name>
    <dbReference type="NCBI Taxonomy" id="2955208"/>
    <lineage>
        <taxon>Bacteria</taxon>
        <taxon>Pseudomonadati</taxon>
        <taxon>Pseudomonadota</taxon>
        <taxon>Betaproteobacteria</taxon>
        <taxon>Burkholderiales</taxon>
        <taxon>Burkholderiaceae</taxon>
        <taxon>Polynucleobacter</taxon>
    </lineage>
</organism>
<dbReference type="PIRSF" id="PIRSF000163">
    <property type="entry name" value="PCP_ChlB"/>
    <property type="match status" value="1"/>
</dbReference>
<comment type="pathway">
    <text evidence="1">Porphyrin-containing compound metabolism; bacteriochlorophyll biosynthesis.</text>
</comment>
<dbReference type="NCBIfam" id="TIGR02014">
    <property type="entry name" value="BchZ"/>
    <property type="match status" value="1"/>
</dbReference>
<dbReference type="Gene3D" id="3.40.50.1980">
    <property type="entry name" value="Nitrogenase molybdenum iron protein domain"/>
    <property type="match status" value="2"/>
</dbReference>
<evidence type="ECO:0000259" key="6">
    <source>
        <dbReference type="Pfam" id="PF00148"/>
    </source>
</evidence>
<feature type="domain" description="Nitrogenase/oxidoreductase component 1" evidence="6">
    <location>
        <begin position="12"/>
        <end position="392"/>
    </location>
</feature>
<dbReference type="GO" id="GO:0030494">
    <property type="term" value="P:bacteriochlorophyll biosynthetic process"/>
    <property type="evidence" value="ECO:0007669"/>
    <property type="project" value="UniProtKB-KW"/>
</dbReference>
<dbReference type="PANTHER" id="PTHR33712:SF7">
    <property type="entry name" value="LIGHT-INDEPENDENT PROTOCHLOROPHYLLIDE REDUCTASE SUBUNIT B"/>
    <property type="match status" value="1"/>
</dbReference>
<dbReference type="RefSeq" id="WP_353438258.1">
    <property type="nucleotide sequence ID" value="NZ_CP099959.1"/>
</dbReference>
<evidence type="ECO:0000256" key="3">
    <source>
        <dbReference type="ARBA" id="ARBA00023002"/>
    </source>
</evidence>
<dbReference type="GO" id="GO:0015979">
    <property type="term" value="P:photosynthesis"/>
    <property type="evidence" value="ECO:0007669"/>
    <property type="project" value="UniProtKB-KW"/>
</dbReference>
<keyword evidence="5" id="KW-0077">Bacteriochlorophyll biosynthesis</keyword>
<evidence type="ECO:0000256" key="1">
    <source>
        <dbReference type="ARBA" id="ARBA00004800"/>
    </source>
</evidence>
<protein>
    <submittedName>
        <fullName evidence="7">Chlorophyllide a reductase subunit Z</fullName>
        <ecNumber evidence="7">1.3.7.15</ecNumber>
    </submittedName>
</protein>
<dbReference type="InterPro" id="IPR050152">
    <property type="entry name" value="ChlB/BchB/BchZ"/>
</dbReference>
<sequence>MYVIDHDRAGGYWGAVYVFTAIKGLQVVIDGPVGCENLPVTSVLHYTDALPPHELPIVVTGLAEEQLGREGTEGSMKRAHATLDPDLPAVVVTGSIAEMIGGGVTPEGTAIARFLPRTIDEDQWQCANRAMYWLWSEYGVKNIPERKPRKEGEKPRVNIIGPAYGTFNMPSDLAEIRRLVQGIGAEVNMVFPLGSHLADVSRLVEADVNICMYREFGRMLCEALERPYLQAPIGLHSTTKFLRKLGELLDLDPEPFIEREKHTTIKPIWDLWRSVTQDFFGTANFAVVANETYTRGIQNFFETEMGLPCSFAVSRKPGEKTDSETIRKLVKEKSPLVLFGSYNERMYMAEAGSKGMYIPASFPGAVIRRHTGTPFMGYAGATYLIQEFCNGLFDALFHILPLATDMDKVDSTLARSKAANSFQWDGDAQTMVANYVQKQPVLVQISAAKQLRDRVERDTESSGEERVTVERVRISCPEIVQEKTQTPITEKV</sequence>
<dbReference type="InterPro" id="IPR016209">
    <property type="entry name" value="Protochlorophyllide_Rdtase"/>
</dbReference>
<evidence type="ECO:0000256" key="4">
    <source>
        <dbReference type="ARBA" id="ARBA00023171"/>
    </source>
</evidence>
<dbReference type="EC" id="1.3.7.15" evidence="7"/>